<reference evidence="7 8" key="1">
    <citation type="submission" date="2023-10" db="EMBL/GenBank/DDBJ databases">
        <title>Chromosome-scale genome assembly provides insights into flower coloration mechanisms of Canna indica.</title>
        <authorList>
            <person name="Li C."/>
        </authorList>
    </citation>
    <scope>NUCLEOTIDE SEQUENCE [LARGE SCALE GENOMIC DNA]</scope>
    <source>
        <tissue evidence="7">Flower</tissue>
    </source>
</reference>
<evidence type="ECO:0000256" key="1">
    <source>
        <dbReference type="ARBA" id="ARBA00022723"/>
    </source>
</evidence>
<dbReference type="PANTHER" id="PTHR34396">
    <property type="entry name" value="OS03G0264950 PROTEIN-RELATED"/>
    <property type="match status" value="1"/>
</dbReference>
<evidence type="ECO:0000313" key="8">
    <source>
        <dbReference type="Proteomes" id="UP001327560"/>
    </source>
</evidence>
<evidence type="ECO:0000256" key="3">
    <source>
        <dbReference type="ARBA" id="ARBA00022833"/>
    </source>
</evidence>
<dbReference type="SUPFAM" id="SSF57667">
    <property type="entry name" value="beta-beta-alpha zinc fingers"/>
    <property type="match status" value="1"/>
</dbReference>
<dbReference type="GO" id="GO:1990837">
    <property type="term" value="F:sequence-specific double-stranded DNA binding"/>
    <property type="evidence" value="ECO:0007669"/>
    <property type="project" value="TreeGrafter"/>
</dbReference>
<dbReference type="PROSITE" id="PS50808">
    <property type="entry name" value="ZF_BED"/>
    <property type="match status" value="1"/>
</dbReference>
<protein>
    <recommendedName>
        <fullName evidence="6">BED-type domain-containing protein</fullName>
    </recommendedName>
</protein>
<dbReference type="PANTHER" id="PTHR34396:SF25">
    <property type="entry name" value="BOUNDARY ELEMENT ASSOCIATED FACTOR"/>
    <property type="match status" value="1"/>
</dbReference>
<keyword evidence="1" id="KW-0479">Metal-binding</keyword>
<dbReference type="GO" id="GO:0006357">
    <property type="term" value="P:regulation of transcription by RNA polymerase II"/>
    <property type="evidence" value="ECO:0007669"/>
    <property type="project" value="TreeGrafter"/>
</dbReference>
<dbReference type="GO" id="GO:0005634">
    <property type="term" value="C:nucleus"/>
    <property type="evidence" value="ECO:0007669"/>
    <property type="project" value="TreeGrafter"/>
</dbReference>
<dbReference type="Proteomes" id="UP001327560">
    <property type="component" value="Chromosome 5"/>
</dbReference>
<name>A0AAQ3KJE7_9LILI</name>
<evidence type="ECO:0000256" key="5">
    <source>
        <dbReference type="SAM" id="MobiDB-lite"/>
    </source>
</evidence>
<gene>
    <name evidence="7" type="ORF">Cni_G17730</name>
</gene>
<dbReference type="InterPro" id="IPR053031">
    <property type="entry name" value="Cuticle_assoc_protein"/>
</dbReference>
<dbReference type="InterPro" id="IPR036236">
    <property type="entry name" value="Znf_C2H2_sf"/>
</dbReference>
<sequence length="117" mass="13263">MSNEHNSTSVDMDNNEPPLLMENESPIVVGSSESPGNVEDMTVVGQSQTQNPALDETSKRRLTSDVWNHFKRQKIDGKLKAICNYCKKKLMGDPRQGTSHLRLHWKSCPLRATRDIR</sequence>
<organism evidence="7 8">
    <name type="scientific">Canna indica</name>
    <name type="common">Indian-shot</name>
    <dbReference type="NCBI Taxonomy" id="4628"/>
    <lineage>
        <taxon>Eukaryota</taxon>
        <taxon>Viridiplantae</taxon>
        <taxon>Streptophyta</taxon>
        <taxon>Embryophyta</taxon>
        <taxon>Tracheophyta</taxon>
        <taxon>Spermatophyta</taxon>
        <taxon>Magnoliopsida</taxon>
        <taxon>Liliopsida</taxon>
        <taxon>Zingiberales</taxon>
        <taxon>Cannaceae</taxon>
        <taxon>Canna</taxon>
    </lineage>
</organism>
<feature type="region of interest" description="Disordered" evidence="5">
    <location>
        <begin position="1"/>
        <end position="60"/>
    </location>
</feature>
<evidence type="ECO:0000256" key="4">
    <source>
        <dbReference type="PROSITE-ProRule" id="PRU00027"/>
    </source>
</evidence>
<accession>A0AAQ3KJE7</accession>
<dbReference type="AlphaFoldDB" id="A0AAQ3KJE7"/>
<evidence type="ECO:0000259" key="6">
    <source>
        <dbReference type="PROSITE" id="PS50808"/>
    </source>
</evidence>
<feature type="domain" description="BED-type" evidence="6">
    <location>
        <begin position="61"/>
        <end position="117"/>
    </location>
</feature>
<feature type="compositionally biased region" description="Polar residues" evidence="5">
    <location>
        <begin position="1"/>
        <end position="12"/>
    </location>
</feature>
<evidence type="ECO:0000313" key="7">
    <source>
        <dbReference type="EMBL" id="WOL08977.1"/>
    </source>
</evidence>
<dbReference type="Pfam" id="PF02892">
    <property type="entry name" value="zf-BED"/>
    <property type="match status" value="1"/>
</dbReference>
<dbReference type="InterPro" id="IPR003656">
    <property type="entry name" value="Znf_BED"/>
</dbReference>
<keyword evidence="2 4" id="KW-0863">Zinc-finger</keyword>
<keyword evidence="8" id="KW-1185">Reference proteome</keyword>
<evidence type="ECO:0000256" key="2">
    <source>
        <dbReference type="ARBA" id="ARBA00022771"/>
    </source>
</evidence>
<keyword evidence="3" id="KW-0862">Zinc</keyword>
<dbReference type="EMBL" id="CP136894">
    <property type="protein sequence ID" value="WOL08977.1"/>
    <property type="molecule type" value="Genomic_DNA"/>
</dbReference>
<dbReference type="SMART" id="SM00614">
    <property type="entry name" value="ZnF_BED"/>
    <property type="match status" value="1"/>
</dbReference>
<dbReference type="GO" id="GO:0008270">
    <property type="term" value="F:zinc ion binding"/>
    <property type="evidence" value="ECO:0007669"/>
    <property type="project" value="UniProtKB-KW"/>
</dbReference>
<proteinExistence type="predicted"/>